<dbReference type="Pfam" id="PF07221">
    <property type="entry name" value="GlcNAc_2-epim"/>
    <property type="match status" value="1"/>
</dbReference>
<evidence type="ECO:0000256" key="2">
    <source>
        <dbReference type="ARBA" id="ARBA00023235"/>
    </source>
</evidence>
<comment type="caution">
    <text evidence="3">The sequence shown here is derived from an EMBL/GenBank/DDBJ whole genome shotgun (WGS) entry which is preliminary data.</text>
</comment>
<dbReference type="RefSeq" id="WP_220104750.1">
    <property type="nucleotide sequence ID" value="NZ_JAHZSS010000018.1"/>
</dbReference>
<evidence type="ECO:0000313" key="3">
    <source>
        <dbReference type="EMBL" id="MBW8192117.1"/>
    </source>
</evidence>
<dbReference type="SUPFAM" id="SSF48208">
    <property type="entry name" value="Six-hairpin glycosidases"/>
    <property type="match status" value="1"/>
</dbReference>
<keyword evidence="2" id="KW-0413">Isomerase</keyword>
<dbReference type="Gene3D" id="1.50.10.10">
    <property type="match status" value="1"/>
</dbReference>
<organism evidence="3 4">
    <name type="scientific">Neiella holothuriorum</name>
    <dbReference type="NCBI Taxonomy" id="2870530"/>
    <lineage>
        <taxon>Bacteria</taxon>
        <taxon>Pseudomonadati</taxon>
        <taxon>Pseudomonadota</taxon>
        <taxon>Gammaproteobacteria</taxon>
        <taxon>Alteromonadales</taxon>
        <taxon>Echinimonadaceae</taxon>
        <taxon>Neiella</taxon>
    </lineage>
</organism>
<evidence type="ECO:0000313" key="4">
    <source>
        <dbReference type="Proteomes" id="UP001166251"/>
    </source>
</evidence>
<comment type="similarity">
    <text evidence="1">Belongs to the N-acylglucosamine 2-epimerase family.</text>
</comment>
<dbReference type="InterPro" id="IPR010819">
    <property type="entry name" value="AGE/CE"/>
</dbReference>
<keyword evidence="4" id="KW-1185">Reference proteome</keyword>
<dbReference type="EMBL" id="JAHZSS010000018">
    <property type="protein sequence ID" value="MBW8192117.1"/>
    <property type="molecule type" value="Genomic_DNA"/>
</dbReference>
<name>A0ABS7EIE3_9GAMM</name>
<dbReference type="Proteomes" id="UP001166251">
    <property type="component" value="Unassembled WGS sequence"/>
</dbReference>
<dbReference type="PANTHER" id="PTHR15108">
    <property type="entry name" value="N-ACYLGLUCOSAMINE-2-EPIMERASE"/>
    <property type="match status" value="1"/>
</dbReference>
<accession>A0ABS7EIE3</accession>
<dbReference type="InterPro" id="IPR012341">
    <property type="entry name" value="6hp_glycosidase-like_sf"/>
</dbReference>
<dbReference type="InterPro" id="IPR008928">
    <property type="entry name" value="6-hairpin_glycosidase_sf"/>
</dbReference>
<gene>
    <name evidence="3" type="ORF">K0504_13835</name>
</gene>
<sequence>MMTPDHFKTALLEEMRVCILPFWMYKASDQQHGGYWGSIKNNGFVDKQADKGGILHARLLWAFSKAYQTFGHQSYADHASRTWWFMRNQLTDETNLELYWSSLQGKHFANHEDWLITQAYYLFALSAFGHIDPAAKSHCQVVFKHLLPAIHESSSQPGDVAELWRGYLHLLEALDSYLQLYPADTQANVAMTHLLERAAGLLDELTAEDIEQLNWGRVGATSWLLQEFAERYASDDLRPVLVNLSQELQGRVQQQMIMTPAQGIALNLADENRYGWVQAEALASAWFDWQAAPCEKKWQGLIGHWQFIFQHISDRQYGEWKLQADGETAPNLSDSSNLEKVGFWKCPYHNFRACLTVYNALSKSNKQEQ</sequence>
<proteinExistence type="inferred from homology"/>
<reference evidence="3" key="1">
    <citation type="submission" date="2021-07" db="EMBL/GenBank/DDBJ databases">
        <title>Neiella marina sp. nov., isolated from the intestinal content of sea cucumber Apostichopus japonicus.</title>
        <authorList>
            <person name="Bai X."/>
        </authorList>
    </citation>
    <scope>NUCLEOTIDE SEQUENCE</scope>
    <source>
        <strain evidence="3">126</strain>
    </source>
</reference>
<evidence type="ECO:0000256" key="1">
    <source>
        <dbReference type="ARBA" id="ARBA00008558"/>
    </source>
</evidence>
<protein>
    <submittedName>
        <fullName evidence="3">AGE family epimerase/isomerase</fullName>
    </submittedName>
</protein>